<dbReference type="EMBL" id="RAQU01000060">
    <property type="protein sequence ID" value="RKK04011.1"/>
    <property type="molecule type" value="Genomic_DNA"/>
</dbReference>
<comment type="caution">
    <text evidence="1">The sequence shown here is derived from an EMBL/GenBank/DDBJ whole genome shotgun (WGS) entry which is preliminary data.</text>
</comment>
<accession>A0A3A9JF80</accession>
<protein>
    <submittedName>
        <fullName evidence="1">Uncharacterized protein</fullName>
    </submittedName>
</protein>
<evidence type="ECO:0000313" key="2">
    <source>
        <dbReference type="EMBL" id="RMI19409.1"/>
    </source>
</evidence>
<dbReference type="Proteomes" id="UP000274097">
    <property type="component" value="Unassembled WGS sequence"/>
</dbReference>
<dbReference type="EMBL" id="RFLX01000012">
    <property type="protein sequence ID" value="RMI20280.1"/>
    <property type="molecule type" value="Genomic_DNA"/>
</dbReference>
<dbReference type="InParanoid" id="A0A3A9JF80"/>
<evidence type="ECO:0000313" key="4">
    <source>
        <dbReference type="Proteomes" id="UP000274097"/>
    </source>
</evidence>
<evidence type="ECO:0000313" key="1">
    <source>
        <dbReference type="EMBL" id="RKK04011.1"/>
    </source>
</evidence>
<dbReference type="Proteomes" id="UP000278036">
    <property type="component" value="Unassembled WGS sequence"/>
</dbReference>
<dbReference type="AlphaFoldDB" id="A0A3A9JF80"/>
<name>A0A3A9JF80_9PROT</name>
<evidence type="ECO:0000313" key="5">
    <source>
        <dbReference type="Proteomes" id="UP000278036"/>
    </source>
</evidence>
<dbReference type="RefSeq" id="WP_120638494.1">
    <property type="nucleotide sequence ID" value="NZ_RAQU01000060.1"/>
</dbReference>
<dbReference type="EMBL" id="RFLX01000020">
    <property type="protein sequence ID" value="RMI19409.1"/>
    <property type="molecule type" value="Genomic_DNA"/>
</dbReference>
<sequence>MNARVPIQYADLLPPAAPLLRAVRFDIIETLAGPIAEMRHARQNGLDGYLARRAGIKEILGLDAPSLEGGDIDDVALRLRFLMRHTPGEPAEVLTKLWEAAWELVEVEWPGINTMARVVAAAGSMDGDRFEETWRRLARPPLKRLERKRRSIGTSALSWAGELRAEVPA</sequence>
<reference evidence="1 5" key="1">
    <citation type="submission" date="2018-09" db="EMBL/GenBank/DDBJ databases">
        <title>Roseomonas sp. nov., isolated from feces of Tibetan antelopes in the Qinghai-Tibet plateau, China.</title>
        <authorList>
            <person name="Tian Z."/>
        </authorList>
    </citation>
    <scope>NUCLEOTIDE SEQUENCE [LARGE SCALE GENOMIC DNA]</scope>
    <source>
        <strain evidence="2 4">Z23</strain>
        <strain evidence="1 5">Z24</strain>
    </source>
</reference>
<keyword evidence="4" id="KW-1185">Reference proteome</keyword>
<proteinExistence type="predicted"/>
<organism evidence="1 5">
    <name type="scientific">Teichococcus wenyumeiae</name>
    <dbReference type="NCBI Taxonomy" id="2478470"/>
    <lineage>
        <taxon>Bacteria</taxon>
        <taxon>Pseudomonadati</taxon>
        <taxon>Pseudomonadota</taxon>
        <taxon>Alphaproteobacteria</taxon>
        <taxon>Acetobacterales</taxon>
        <taxon>Roseomonadaceae</taxon>
        <taxon>Roseomonas</taxon>
    </lineage>
</organism>
<evidence type="ECO:0000313" key="3">
    <source>
        <dbReference type="EMBL" id="RMI20280.1"/>
    </source>
</evidence>
<gene>
    <name evidence="1" type="ORF">D6Z83_11710</name>
    <name evidence="3" type="ORF">EBE87_15770</name>
    <name evidence="2" type="ORF">EBE87_20660</name>
</gene>